<feature type="coiled-coil region" evidence="2">
    <location>
        <begin position="153"/>
        <end position="187"/>
    </location>
</feature>
<dbReference type="RefSeq" id="WP_200597458.1">
    <property type="nucleotide sequence ID" value="NZ_JAEPBG010000019.1"/>
</dbReference>
<dbReference type="PROSITE" id="PS50887">
    <property type="entry name" value="GGDEF"/>
    <property type="match status" value="1"/>
</dbReference>
<dbReference type="InterPro" id="IPR011006">
    <property type="entry name" value="CheY-like_superfamily"/>
</dbReference>
<sequence>MHRERETGQRCILAIDDDSILLAKLQRCLTLAGYRVVTATSAEAALALLGERVPAPDMALIDVSLPGMSGFELACRLQQDRQLPFLFLSASPDPAAARKAAACGALGYLVKPADVGHVLPAIEAALLRAEDMRQQWRIRASLQQALLSGQRRLAAHASEVARLERQLARAEAHMQESRARAQALSRLVNEDALTALPNRNWLRDALPLAMARAAASGRMLALLYLDLDGFKAVNDSHGHAAGDELLRAAALRMRSVLKPGDQLVRLGGDEFVALIERIESEADAANVATRLTESLRNPFELMHGRALVGLSIGIALYPRDAQHEDALLHAADLAMYAAKGAGKGRYRFHRALAANRHVSCVSNA</sequence>
<dbReference type="Proteomes" id="UP000622890">
    <property type="component" value="Unassembled WGS sequence"/>
</dbReference>
<keyword evidence="2" id="KW-0175">Coiled coil</keyword>
<dbReference type="InterPro" id="IPR000160">
    <property type="entry name" value="GGDEF_dom"/>
</dbReference>
<dbReference type="AlphaFoldDB" id="A0A934SZU1"/>
<dbReference type="Pfam" id="PF00990">
    <property type="entry name" value="GGDEF"/>
    <property type="match status" value="1"/>
</dbReference>
<dbReference type="CDD" id="cd01949">
    <property type="entry name" value="GGDEF"/>
    <property type="match status" value="1"/>
</dbReference>
<dbReference type="Gene3D" id="3.40.50.2300">
    <property type="match status" value="1"/>
</dbReference>
<dbReference type="CDD" id="cd00156">
    <property type="entry name" value="REC"/>
    <property type="match status" value="1"/>
</dbReference>
<organism evidence="5 6">
    <name type="scientific">Noviherbaspirillum pedocola</name>
    <dbReference type="NCBI Taxonomy" id="2801341"/>
    <lineage>
        <taxon>Bacteria</taxon>
        <taxon>Pseudomonadati</taxon>
        <taxon>Pseudomonadota</taxon>
        <taxon>Betaproteobacteria</taxon>
        <taxon>Burkholderiales</taxon>
        <taxon>Oxalobacteraceae</taxon>
        <taxon>Noviherbaspirillum</taxon>
    </lineage>
</organism>
<evidence type="ECO:0000313" key="5">
    <source>
        <dbReference type="EMBL" id="MBK4738335.1"/>
    </source>
</evidence>
<protein>
    <submittedName>
        <fullName evidence="5">Diguanylate cyclase</fullName>
    </submittedName>
</protein>
<dbReference type="GO" id="GO:0000160">
    <property type="term" value="P:phosphorelay signal transduction system"/>
    <property type="evidence" value="ECO:0007669"/>
    <property type="project" value="InterPro"/>
</dbReference>
<dbReference type="SUPFAM" id="SSF55073">
    <property type="entry name" value="Nucleotide cyclase"/>
    <property type="match status" value="1"/>
</dbReference>
<dbReference type="Gene3D" id="3.30.70.270">
    <property type="match status" value="1"/>
</dbReference>
<evidence type="ECO:0000259" key="3">
    <source>
        <dbReference type="PROSITE" id="PS50110"/>
    </source>
</evidence>
<dbReference type="InterPro" id="IPR043128">
    <property type="entry name" value="Rev_trsase/Diguanyl_cyclase"/>
</dbReference>
<reference evidence="5" key="1">
    <citation type="submission" date="2021-01" db="EMBL/GenBank/DDBJ databases">
        <title>Genome sequence of strain Noviherbaspirillum sp. DKR-6.</title>
        <authorList>
            <person name="Chaudhary D.K."/>
        </authorList>
    </citation>
    <scope>NUCLEOTIDE SEQUENCE</scope>
    <source>
        <strain evidence="5">DKR-6</strain>
    </source>
</reference>
<name>A0A934SZU1_9BURK</name>
<dbReference type="SMART" id="SM00267">
    <property type="entry name" value="GGDEF"/>
    <property type="match status" value="1"/>
</dbReference>
<dbReference type="NCBIfam" id="TIGR00254">
    <property type="entry name" value="GGDEF"/>
    <property type="match status" value="1"/>
</dbReference>
<keyword evidence="1" id="KW-0597">Phosphoprotein</keyword>
<evidence type="ECO:0000313" key="6">
    <source>
        <dbReference type="Proteomes" id="UP000622890"/>
    </source>
</evidence>
<evidence type="ECO:0000256" key="2">
    <source>
        <dbReference type="SAM" id="Coils"/>
    </source>
</evidence>
<feature type="domain" description="Response regulatory" evidence="3">
    <location>
        <begin position="11"/>
        <end position="126"/>
    </location>
</feature>
<keyword evidence="6" id="KW-1185">Reference proteome</keyword>
<comment type="caution">
    <text evidence="5">The sequence shown here is derived from an EMBL/GenBank/DDBJ whole genome shotgun (WGS) entry which is preliminary data.</text>
</comment>
<dbReference type="PANTHER" id="PTHR44757">
    <property type="entry name" value="DIGUANYLATE CYCLASE DGCP"/>
    <property type="match status" value="1"/>
</dbReference>
<accession>A0A934SZU1</accession>
<dbReference type="SMART" id="SM00448">
    <property type="entry name" value="REC"/>
    <property type="match status" value="1"/>
</dbReference>
<dbReference type="InterPro" id="IPR001789">
    <property type="entry name" value="Sig_transdc_resp-reg_receiver"/>
</dbReference>
<proteinExistence type="predicted"/>
<evidence type="ECO:0000259" key="4">
    <source>
        <dbReference type="PROSITE" id="PS50887"/>
    </source>
</evidence>
<feature type="modified residue" description="4-aspartylphosphate" evidence="1">
    <location>
        <position position="62"/>
    </location>
</feature>
<dbReference type="InterPro" id="IPR029787">
    <property type="entry name" value="Nucleotide_cyclase"/>
</dbReference>
<dbReference type="SUPFAM" id="SSF52172">
    <property type="entry name" value="CheY-like"/>
    <property type="match status" value="1"/>
</dbReference>
<dbReference type="EMBL" id="JAEPBG010000019">
    <property type="protein sequence ID" value="MBK4738335.1"/>
    <property type="molecule type" value="Genomic_DNA"/>
</dbReference>
<feature type="domain" description="GGDEF" evidence="4">
    <location>
        <begin position="218"/>
        <end position="351"/>
    </location>
</feature>
<gene>
    <name evidence="5" type="ORF">JJB74_27245</name>
</gene>
<evidence type="ECO:0000256" key="1">
    <source>
        <dbReference type="PROSITE-ProRule" id="PRU00169"/>
    </source>
</evidence>
<dbReference type="PANTHER" id="PTHR44757:SF2">
    <property type="entry name" value="BIOFILM ARCHITECTURE MAINTENANCE PROTEIN MBAA"/>
    <property type="match status" value="1"/>
</dbReference>
<dbReference type="PROSITE" id="PS50110">
    <property type="entry name" value="RESPONSE_REGULATORY"/>
    <property type="match status" value="1"/>
</dbReference>
<dbReference type="Pfam" id="PF00072">
    <property type="entry name" value="Response_reg"/>
    <property type="match status" value="1"/>
</dbReference>
<dbReference type="InterPro" id="IPR052155">
    <property type="entry name" value="Biofilm_reg_signaling"/>
</dbReference>